<sequence>MLSTCGDFETFFAVVRNAPVAKRRLPNLSTRYSGWWLELSAKTPAHGATTTPWVAFSRLAPPPPAEMVSRGRRDAFGKEIEI</sequence>
<reference evidence="1" key="2">
    <citation type="submission" date="2022-01" db="EMBL/GenBank/DDBJ databases">
        <authorList>
            <person name="Yamashiro T."/>
            <person name="Shiraishi A."/>
            <person name="Satake H."/>
            <person name="Nakayama K."/>
        </authorList>
    </citation>
    <scope>NUCLEOTIDE SEQUENCE</scope>
</reference>
<evidence type="ECO:0000313" key="2">
    <source>
        <dbReference type="Proteomes" id="UP001151760"/>
    </source>
</evidence>
<dbReference type="EMBL" id="BQNB010012409">
    <property type="protein sequence ID" value="GJT03226.1"/>
    <property type="molecule type" value="Genomic_DNA"/>
</dbReference>
<dbReference type="Proteomes" id="UP001151760">
    <property type="component" value="Unassembled WGS sequence"/>
</dbReference>
<reference evidence="1" key="1">
    <citation type="journal article" date="2022" name="Int. J. Mol. Sci.">
        <title>Draft Genome of Tanacetum Coccineum: Genomic Comparison of Closely Related Tanacetum-Family Plants.</title>
        <authorList>
            <person name="Yamashiro T."/>
            <person name="Shiraishi A."/>
            <person name="Nakayama K."/>
            <person name="Satake H."/>
        </authorList>
    </citation>
    <scope>NUCLEOTIDE SEQUENCE</scope>
</reference>
<accession>A0ABQ5APL5</accession>
<protein>
    <submittedName>
        <fullName evidence="1">Uncharacterized protein</fullName>
    </submittedName>
</protein>
<organism evidence="1 2">
    <name type="scientific">Tanacetum coccineum</name>
    <dbReference type="NCBI Taxonomy" id="301880"/>
    <lineage>
        <taxon>Eukaryota</taxon>
        <taxon>Viridiplantae</taxon>
        <taxon>Streptophyta</taxon>
        <taxon>Embryophyta</taxon>
        <taxon>Tracheophyta</taxon>
        <taxon>Spermatophyta</taxon>
        <taxon>Magnoliopsida</taxon>
        <taxon>eudicotyledons</taxon>
        <taxon>Gunneridae</taxon>
        <taxon>Pentapetalae</taxon>
        <taxon>asterids</taxon>
        <taxon>campanulids</taxon>
        <taxon>Asterales</taxon>
        <taxon>Asteraceae</taxon>
        <taxon>Asteroideae</taxon>
        <taxon>Anthemideae</taxon>
        <taxon>Anthemidinae</taxon>
        <taxon>Tanacetum</taxon>
    </lineage>
</organism>
<evidence type="ECO:0000313" key="1">
    <source>
        <dbReference type="EMBL" id="GJT03226.1"/>
    </source>
</evidence>
<proteinExistence type="predicted"/>
<keyword evidence="2" id="KW-1185">Reference proteome</keyword>
<comment type="caution">
    <text evidence="1">The sequence shown here is derived from an EMBL/GenBank/DDBJ whole genome shotgun (WGS) entry which is preliminary data.</text>
</comment>
<name>A0ABQ5APL5_9ASTR</name>
<gene>
    <name evidence="1" type="ORF">Tco_0824395</name>
</gene>